<dbReference type="RefSeq" id="WP_096002997.1">
    <property type="nucleotide sequence ID" value="NZ_NTMR01000002.1"/>
</dbReference>
<dbReference type="Proteomes" id="UP000242313">
    <property type="component" value="Unassembled WGS sequence"/>
</dbReference>
<gene>
    <name evidence="1" type="ORF">CNQ84_00650</name>
</gene>
<evidence type="ECO:0000313" key="1">
    <source>
        <dbReference type="EMBL" id="PBK05923.1"/>
    </source>
</evidence>
<dbReference type="SUPFAM" id="SSF103084">
    <property type="entry name" value="Holliday junction resolvase RusA"/>
    <property type="match status" value="1"/>
</dbReference>
<sequence length="121" mass="13499">MQFAEHLLTLPWPPKDLSPNTRAHWRKKAKAAKSYRTTCHIMTKQARIVAPEGKVQLVLTFCPPDRRRRDDDNCLASMKSGRDGIADALGIDDSRFETTIRMGEPRPGGAVLVWIGGEVTA</sequence>
<dbReference type="InterPro" id="IPR036614">
    <property type="entry name" value="RusA-like_sf"/>
</dbReference>
<dbReference type="EMBL" id="NTMR01000002">
    <property type="protein sequence ID" value="PBK05923.1"/>
    <property type="molecule type" value="Genomic_DNA"/>
</dbReference>
<proteinExistence type="predicted"/>
<evidence type="ECO:0000313" key="2">
    <source>
        <dbReference type="Proteomes" id="UP000242313"/>
    </source>
</evidence>
<protein>
    <submittedName>
        <fullName evidence="1">Endodeoxyribonuclease RusA</fullName>
    </submittedName>
</protein>
<accession>A0A2A3MMB5</accession>
<dbReference type="GO" id="GO:0006281">
    <property type="term" value="P:DNA repair"/>
    <property type="evidence" value="ECO:0007669"/>
    <property type="project" value="InterPro"/>
</dbReference>
<organism evidence="1 2">
    <name type="scientific">Pseudomonas abyssi</name>
    <dbReference type="NCBI Taxonomy" id="170540"/>
    <lineage>
        <taxon>Bacteria</taxon>
        <taxon>Pseudomonadati</taxon>
        <taxon>Pseudomonadota</taxon>
        <taxon>Gammaproteobacteria</taxon>
        <taxon>Pseudomonadales</taxon>
        <taxon>Pseudomonadaceae</taxon>
        <taxon>Pseudomonas</taxon>
    </lineage>
</organism>
<reference evidence="1 2" key="1">
    <citation type="submission" date="2017-09" db="EMBL/GenBank/DDBJ databases">
        <title>Pseudomonas abyssi sp. nov. isolated from Abyssopelagic Water.</title>
        <authorList>
            <person name="Wei Y."/>
        </authorList>
    </citation>
    <scope>NUCLEOTIDE SEQUENCE [LARGE SCALE GENOMIC DNA]</scope>
    <source>
        <strain evidence="1 2">MT5</strain>
    </source>
</reference>
<dbReference type="AlphaFoldDB" id="A0A2A3MMB5"/>
<dbReference type="Gene3D" id="3.30.1330.70">
    <property type="entry name" value="Holliday junction resolvase RusA"/>
    <property type="match status" value="1"/>
</dbReference>
<keyword evidence="2" id="KW-1185">Reference proteome</keyword>
<comment type="caution">
    <text evidence="1">The sequence shown here is derived from an EMBL/GenBank/DDBJ whole genome shotgun (WGS) entry which is preliminary data.</text>
</comment>
<dbReference type="GO" id="GO:0006310">
    <property type="term" value="P:DNA recombination"/>
    <property type="evidence" value="ECO:0007669"/>
    <property type="project" value="InterPro"/>
</dbReference>
<name>A0A2A3MMB5_9PSED</name>
<dbReference type="GO" id="GO:0000287">
    <property type="term" value="F:magnesium ion binding"/>
    <property type="evidence" value="ECO:0007669"/>
    <property type="project" value="InterPro"/>
</dbReference>